<dbReference type="Gene3D" id="3.40.366.10">
    <property type="entry name" value="Malonyl-Coenzyme A Acyl Carrier Protein, domain 2"/>
    <property type="match status" value="1"/>
</dbReference>
<feature type="domain" description="Malonyl-CoA:ACP transacylase (MAT)" evidence="3">
    <location>
        <begin position="1"/>
        <end position="93"/>
    </location>
</feature>
<proteinExistence type="predicted"/>
<evidence type="ECO:0000259" key="3">
    <source>
        <dbReference type="Pfam" id="PF00698"/>
    </source>
</evidence>
<dbReference type="AlphaFoldDB" id="A0A8J3XQE7"/>
<dbReference type="InterPro" id="IPR014043">
    <property type="entry name" value="Acyl_transferase_dom"/>
</dbReference>
<organism evidence="4 5">
    <name type="scientific">Planotetraspora silvatica</name>
    <dbReference type="NCBI Taxonomy" id="234614"/>
    <lineage>
        <taxon>Bacteria</taxon>
        <taxon>Bacillati</taxon>
        <taxon>Actinomycetota</taxon>
        <taxon>Actinomycetes</taxon>
        <taxon>Streptosporangiales</taxon>
        <taxon>Streptosporangiaceae</taxon>
        <taxon>Planotetraspora</taxon>
    </lineage>
</organism>
<dbReference type="Pfam" id="PF00698">
    <property type="entry name" value="Acyl_transf_1"/>
    <property type="match status" value="1"/>
</dbReference>
<dbReference type="PANTHER" id="PTHR43775:SF37">
    <property type="entry name" value="SI:DKEY-61P9.11"/>
    <property type="match status" value="1"/>
</dbReference>
<gene>
    <name evidence="4" type="ORF">Psi02_71910</name>
</gene>
<evidence type="ECO:0000313" key="4">
    <source>
        <dbReference type="EMBL" id="GII50767.1"/>
    </source>
</evidence>
<dbReference type="InterPro" id="IPR001227">
    <property type="entry name" value="Ac_transferase_dom_sf"/>
</dbReference>
<evidence type="ECO:0000256" key="2">
    <source>
        <dbReference type="ARBA" id="ARBA00022553"/>
    </source>
</evidence>
<reference evidence="4" key="1">
    <citation type="submission" date="2021-01" db="EMBL/GenBank/DDBJ databases">
        <title>Whole genome shotgun sequence of Planotetraspora silvatica NBRC 100141.</title>
        <authorList>
            <person name="Komaki H."/>
            <person name="Tamura T."/>
        </authorList>
    </citation>
    <scope>NUCLEOTIDE SEQUENCE</scope>
    <source>
        <strain evidence="4">NBRC 100141</strain>
    </source>
</reference>
<accession>A0A8J3XQE7</accession>
<dbReference type="Proteomes" id="UP000644610">
    <property type="component" value="Unassembled WGS sequence"/>
</dbReference>
<evidence type="ECO:0000313" key="5">
    <source>
        <dbReference type="Proteomes" id="UP000644610"/>
    </source>
</evidence>
<keyword evidence="5" id="KW-1185">Reference proteome</keyword>
<dbReference type="PANTHER" id="PTHR43775">
    <property type="entry name" value="FATTY ACID SYNTHASE"/>
    <property type="match status" value="1"/>
</dbReference>
<dbReference type="EMBL" id="BOOQ01000055">
    <property type="protein sequence ID" value="GII50767.1"/>
    <property type="molecule type" value="Genomic_DNA"/>
</dbReference>
<comment type="caution">
    <text evidence="4">The sequence shown here is derived from an EMBL/GenBank/DDBJ whole genome shotgun (WGS) entry which is preliminary data.</text>
</comment>
<dbReference type="GO" id="GO:0006633">
    <property type="term" value="P:fatty acid biosynthetic process"/>
    <property type="evidence" value="ECO:0007669"/>
    <property type="project" value="TreeGrafter"/>
</dbReference>
<dbReference type="InterPro" id="IPR016036">
    <property type="entry name" value="Malonyl_transacylase_ACP-bd"/>
</dbReference>
<name>A0A8J3XQE7_9ACTN</name>
<dbReference type="SUPFAM" id="SSF55048">
    <property type="entry name" value="Probable ACP-binding domain of malonyl-CoA ACP transacylase"/>
    <property type="match status" value="1"/>
</dbReference>
<dbReference type="InterPro" id="IPR050091">
    <property type="entry name" value="PKS_NRPS_Biosynth_Enz"/>
</dbReference>
<evidence type="ECO:0000256" key="1">
    <source>
        <dbReference type="ARBA" id="ARBA00022450"/>
    </source>
</evidence>
<keyword evidence="1" id="KW-0596">Phosphopantetheine</keyword>
<keyword evidence="2" id="KW-0597">Phosphoprotein</keyword>
<dbReference type="GO" id="GO:0004312">
    <property type="term" value="F:fatty acid synthase activity"/>
    <property type="evidence" value="ECO:0007669"/>
    <property type="project" value="TreeGrafter"/>
</dbReference>
<protein>
    <recommendedName>
        <fullName evidence="3">Malonyl-CoA:ACP transacylase (MAT) domain-containing protein</fullName>
    </recommendedName>
</protein>
<sequence>MASVPLPADEVRRRLADWGDRLSVGAVNGPAVTVVSGEATTLTEFVTVCRADDLDVREVRVDYASHSPLVEAVKPRLIEVLSDIRPRTSDIAFSR</sequence>